<dbReference type="InterPro" id="IPR017964">
    <property type="entry name" value="DNA-dir_DNA_pol_B_CS"/>
</dbReference>
<keyword evidence="3 7" id="KW-0548">Nucleotidyltransferase</keyword>
<dbReference type="EMBL" id="CP008849">
    <property type="protein sequence ID" value="AIG00042.1"/>
    <property type="molecule type" value="Genomic_DNA"/>
</dbReference>
<dbReference type="InterPro" id="IPR012337">
    <property type="entry name" value="RNaseH-like_sf"/>
</dbReference>
<dbReference type="InterPro" id="IPR036397">
    <property type="entry name" value="RNaseH_sf"/>
</dbReference>
<dbReference type="GO" id="GO:0000166">
    <property type="term" value="F:nucleotide binding"/>
    <property type="evidence" value="ECO:0007669"/>
    <property type="project" value="InterPro"/>
</dbReference>
<dbReference type="Gene3D" id="3.30.420.10">
    <property type="entry name" value="Ribonuclease H-like superfamily/Ribonuclease H"/>
    <property type="match status" value="1"/>
</dbReference>
<comment type="similarity">
    <text evidence="1 7">Belongs to the DNA polymerase type-B family.</text>
</comment>
<sequence length="791" mass="89187">MIKQGYILSRSTISIGNQSYVELWVATEEGAVCLHSDPQYPSCFIAASEKAKLTTLASQNNLDIRYSDDDFRTLEQTPVITVKTANESTMHQLRGLAKDHGITLFEADIRLADRFLMERFIYGALEFFCPSNIEHSHKGIPNTIKQAKVRAGHYTPSLTSISLDIECDEHENLYSIAIASSQCNQVIVVRDPAHPARYITDNLPFQIEEVHSESALLTKTMGTINAIDPDIIMGWNIKQFDMAVLFRRAQKAKLTFTIGRNNSALSIRQWEGQTWVDLPGRAVIDGIEALKTMTYHFDSFSLDNVSRQLLGKQKLIQSEDKLAEIKRLYKEDPIALAKYNHEDCVLVNNIASQTKYIDFLILRGTLTGLDIGRPGGSVAAFLNVYLPKLHRKGYVSGVRPENGGLASPGGYVMTSQPGLYDDVLVLDYKSLYPSIIRTFKIDPLGLAEGLKHPETAIPGFKGAMFSKESHFLPAIIDNLWKQRDEAKKAKDAPRSQAIKILMNSFYGVLGSGGCPFYDPRLASSITLRGHEIMQTTAKWIEELGYVVIYGDTDSTFVHIEGNTDLGTPQQTGEALAKEINQRWREKLKKEMNITCFLEIEFETHFSKFFMPTIRGSVLGSKKRYAGIKVNSSSKEIVFKGLENVRSDWTELAKQFQYELYSRVFNDEPVIGYIKTLIQQVREGKMDEHLVYSKRLRKPLSEYVKAMPPHVKAAKHADNLNKQQGLPLRYQNNTSVSYVITLAGPQTLEHVSAQYDYQHYIDKQIRPIADSILPLINLSFDNITADQLPLFS</sequence>
<dbReference type="SUPFAM" id="SSF53098">
    <property type="entry name" value="Ribonuclease H-like"/>
    <property type="match status" value="1"/>
</dbReference>
<evidence type="ECO:0000259" key="8">
    <source>
        <dbReference type="Pfam" id="PF00136"/>
    </source>
</evidence>
<dbReference type="GO" id="GO:0003677">
    <property type="term" value="F:DNA binding"/>
    <property type="evidence" value="ECO:0007669"/>
    <property type="project" value="UniProtKB-KW"/>
</dbReference>
<dbReference type="Pfam" id="PF00136">
    <property type="entry name" value="DNA_pol_B"/>
    <property type="match status" value="1"/>
</dbReference>
<keyword evidence="5 7" id="KW-0238">DNA-binding</keyword>
<dbReference type="PANTHER" id="PTHR10322:SF23">
    <property type="entry name" value="DNA POLYMERASE DELTA CATALYTIC SUBUNIT"/>
    <property type="match status" value="1"/>
</dbReference>
<dbReference type="GO" id="GO:0008296">
    <property type="term" value="F:3'-5'-DNA exonuclease activity"/>
    <property type="evidence" value="ECO:0007669"/>
    <property type="project" value="TreeGrafter"/>
</dbReference>
<dbReference type="AlphaFoldDB" id="A0A075P2H1"/>
<dbReference type="Gene3D" id="3.90.1600.10">
    <property type="entry name" value="Palm domain of DNA polymerase"/>
    <property type="match status" value="2"/>
</dbReference>
<dbReference type="RefSeq" id="WP_044058073.1">
    <property type="nucleotide sequence ID" value="NZ_CBCSKJ010000002.1"/>
</dbReference>
<dbReference type="CDD" id="cd05784">
    <property type="entry name" value="DNA_polB_II_exo"/>
    <property type="match status" value="1"/>
</dbReference>
<dbReference type="SUPFAM" id="SSF56672">
    <property type="entry name" value="DNA/RNA polymerases"/>
    <property type="match status" value="1"/>
</dbReference>
<keyword evidence="2 7" id="KW-0808">Transferase</keyword>
<dbReference type="GO" id="GO:0045004">
    <property type="term" value="P:DNA replication proofreading"/>
    <property type="evidence" value="ECO:0007669"/>
    <property type="project" value="TreeGrafter"/>
</dbReference>
<evidence type="ECO:0000313" key="10">
    <source>
        <dbReference type="EMBL" id="AIG00042.1"/>
    </source>
</evidence>
<feature type="domain" description="DNA-directed DNA polymerase family B multifunctional" evidence="8">
    <location>
        <begin position="386"/>
        <end position="764"/>
    </location>
</feature>
<evidence type="ECO:0000313" key="11">
    <source>
        <dbReference type="Proteomes" id="UP000056090"/>
    </source>
</evidence>
<dbReference type="Gene3D" id="2.40.50.590">
    <property type="match status" value="1"/>
</dbReference>
<dbReference type="Pfam" id="PF03104">
    <property type="entry name" value="DNA_pol_B_exo1"/>
    <property type="match status" value="1"/>
</dbReference>
<dbReference type="PRINTS" id="PR00106">
    <property type="entry name" value="DNAPOLB"/>
</dbReference>
<dbReference type="GeneID" id="78256365"/>
<protein>
    <recommendedName>
        <fullName evidence="7">DNA polymerase</fullName>
        <ecNumber evidence="7">2.7.7.7</ecNumber>
    </recommendedName>
</protein>
<accession>A0A075P2H1</accession>
<dbReference type="InterPro" id="IPR006134">
    <property type="entry name" value="DNA-dir_DNA_pol_B_multi_dom"/>
</dbReference>
<evidence type="ECO:0000256" key="3">
    <source>
        <dbReference type="ARBA" id="ARBA00022695"/>
    </source>
</evidence>
<dbReference type="Gene3D" id="1.10.132.60">
    <property type="entry name" value="DNA polymerase family B, C-terminal domain"/>
    <property type="match status" value="1"/>
</dbReference>
<dbReference type="InterPro" id="IPR023211">
    <property type="entry name" value="DNA_pol_palm_dom_sf"/>
</dbReference>
<keyword evidence="11" id="KW-1185">Reference proteome</keyword>
<dbReference type="InterPro" id="IPR050240">
    <property type="entry name" value="DNA_pol_type-B"/>
</dbReference>
<feature type="domain" description="DNA-directed DNA polymerase family B exonuclease" evidence="9">
    <location>
        <begin position="104"/>
        <end position="305"/>
    </location>
</feature>
<dbReference type="InterPro" id="IPR006172">
    <property type="entry name" value="DNA-dir_DNA_pol_B"/>
</dbReference>
<dbReference type="FunFam" id="3.90.1600.10:FF:000030">
    <property type="entry name" value="DNA polymerase II"/>
    <property type="match status" value="1"/>
</dbReference>
<dbReference type="GO" id="GO:0003887">
    <property type="term" value="F:DNA-directed DNA polymerase activity"/>
    <property type="evidence" value="ECO:0007669"/>
    <property type="project" value="UniProtKB-KW"/>
</dbReference>
<evidence type="ECO:0000256" key="2">
    <source>
        <dbReference type="ARBA" id="ARBA00022679"/>
    </source>
</evidence>
<evidence type="ECO:0000259" key="9">
    <source>
        <dbReference type="Pfam" id="PF03104"/>
    </source>
</evidence>
<dbReference type="KEGG" id="aal:EP13_15875"/>
<dbReference type="InterPro" id="IPR006133">
    <property type="entry name" value="DNA-dir_DNA_pol_B_exonuc"/>
</dbReference>
<evidence type="ECO:0000256" key="4">
    <source>
        <dbReference type="ARBA" id="ARBA00022932"/>
    </source>
</evidence>
<dbReference type="InterPro" id="IPR043502">
    <property type="entry name" value="DNA/RNA_pol_sf"/>
</dbReference>
<evidence type="ECO:0000256" key="5">
    <source>
        <dbReference type="ARBA" id="ARBA00023125"/>
    </source>
</evidence>
<dbReference type="PROSITE" id="PS00116">
    <property type="entry name" value="DNA_POLYMERASE_B"/>
    <property type="match status" value="1"/>
</dbReference>
<dbReference type="EC" id="2.7.7.7" evidence="7"/>
<name>A0A075P2H1_9ALTE</name>
<dbReference type="NCBIfam" id="NF004421">
    <property type="entry name" value="PRK05762.1-2"/>
    <property type="match status" value="1"/>
</dbReference>
<evidence type="ECO:0000256" key="7">
    <source>
        <dbReference type="RuleBase" id="RU000442"/>
    </source>
</evidence>
<gene>
    <name evidence="10" type="ORF">EP13_15875</name>
</gene>
<dbReference type="eggNOG" id="COG0417">
    <property type="taxonomic scope" value="Bacteria"/>
</dbReference>
<dbReference type="SMART" id="SM00486">
    <property type="entry name" value="POLBc"/>
    <property type="match status" value="1"/>
</dbReference>
<evidence type="ECO:0000256" key="6">
    <source>
        <dbReference type="ARBA" id="ARBA00049244"/>
    </source>
</evidence>
<dbReference type="PANTHER" id="PTHR10322">
    <property type="entry name" value="DNA POLYMERASE CATALYTIC SUBUNIT"/>
    <property type="match status" value="1"/>
</dbReference>
<organism evidence="10 11">
    <name type="scientific">Alteromonas australica</name>
    <dbReference type="NCBI Taxonomy" id="589873"/>
    <lineage>
        <taxon>Bacteria</taxon>
        <taxon>Pseudomonadati</taxon>
        <taxon>Pseudomonadota</taxon>
        <taxon>Gammaproteobacteria</taxon>
        <taxon>Alteromonadales</taxon>
        <taxon>Alteromonadaceae</taxon>
        <taxon>Alteromonas/Salinimonas group</taxon>
        <taxon>Alteromonas</taxon>
    </lineage>
</organism>
<dbReference type="GO" id="GO:0009432">
    <property type="term" value="P:SOS response"/>
    <property type="evidence" value="ECO:0007669"/>
    <property type="project" value="TreeGrafter"/>
</dbReference>
<comment type="catalytic activity">
    <reaction evidence="6 7">
        <text>DNA(n) + a 2'-deoxyribonucleoside 5'-triphosphate = DNA(n+1) + diphosphate</text>
        <dbReference type="Rhea" id="RHEA:22508"/>
        <dbReference type="Rhea" id="RHEA-COMP:17339"/>
        <dbReference type="Rhea" id="RHEA-COMP:17340"/>
        <dbReference type="ChEBI" id="CHEBI:33019"/>
        <dbReference type="ChEBI" id="CHEBI:61560"/>
        <dbReference type="ChEBI" id="CHEBI:173112"/>
        <dbReference type="EC" id="2.7.7.7"/>
    </reaction>
</comment>
<evidence type="ECO:0000256" key="1">
    <source>
        <dbReference type="ARBA" id="ARBA00005755"/>
    </source>
</evidence>
<keyword evidence="7" id="KW-0235">DNA replication</keyword>
<proteinExistence type="inferred from homology"/>
<dbReference type="InterPro" id="IPR042087">
    <property type="entry name" value="DNA_pol_B_thumb"/>
</dbReference>
<dbReference type="Proteomes" id="UP000056090">
    <property type="component" value="Chromosome"/>
</dbReference>
<dbReference type="CDD" id="cd05537">
    <property type="entry name" value="POLBc_Pol_II"/>
    <property type="match status" value="1"/>
</dbReference>
<reference evidence="10 11" key="1">
    <citation type="submission" date="2014-06" db="EMBL/GenBank/DDBJ databases">
        <title>Genomes of Alteromonas australica, a world apart.</title>
        <authorList>
            <person name="Gonzaga A."/>
            <person name="Lopez-Perez M."/>
            <person name="Rodriguez-Valera F."/>
        </authorList>
    </citation>
    <scope>NUCLEOTIDE SEQUENCE [LARGE SCALE GENOMIC DNA]</scope>
    <source>
        <strain evidence="10 11">H 17</strain>
    </source>
</reference>
<keyword evidence="4 7" id="KW-0239">DNA-directed DNA polymerase</keyword>